<sequence length="791" mass="92759">MTLVPAAQCFLKFVNNYLSRNESTLQIQNQTNSNEVLEIFRNSYQDWQKLIPCSMLRSTSLQNFSVSQFHFFSPSPLDEPQVENSCSGKNLIDNHQQTISIMEDSIRMYENNAMYLQNDIQSLREQSVESERLIQELERNNSRLNKLLERKELDLVDANKKVQNYHKYYCWSLIQIANLMKEENALRDENINLLLLMEEYCSDNEYCEQKLKEYQEKLNQIEKEMLELSGDIKKKNQNFQEEKNKNYEEMCKLKTENENLKVHCEVQQSEVDKCQQMMELYRKRIDQVKHLVETKSFEISSLEKTITILETKVDQADKDKDTALNELQTEKNKNEELTSMTETLTEKSMHLESSLGEYKTKISTLCEALTSVQEELAHSQGESKQLRLNLNHIEDELNTTKASYESKLKQKVTDIEACMTKAAQIENKYKDELELLKEELGQSKTINESYRTELEMVRTELKCKNELSKVIEDQHHRLNLSYEALYKEFTQTMSELDDTKKELNQLNEAMSKMTQHNQALKQIELSFKTREHTLEQEVQEKLKSFETEILEKDIKIKHLEDITRKYTTQIEQLHRDIQDNNEEIERLKGNLTAVENDQENNMNSCKQLSDSENREATARESPSMVNAQEILSLLEINSAHCKRYHALEKAYKELSTECSALQQSMSLSPRNNNKSPHRTTSRECNVYENHIRKLTEENRYLQSTLMDYKRINGLLLDQIKVSVNQTSLEDSLPSQTLTTLYDIPEKEDQTSSDSTLSVEDRNTVDLWWENELSIPHNISFDTRPCTETKSL</sequence>
<accession>A0A8D8RU82</accession>
<proteinExistence type="predicted"/>
<dbReference type="SUPFAM" id="SSF57997">
    <property type="entry name" value="Tropomyosin"/>
    <property type="match status" value="1"/>
</dbReference>
<organism evidence="3">
    <name type="scientific">Cacopsylla melanoneura</name>
    <dbReference type="NCBI Taxonomy" id="428564"/>
    <lineage>
        <taxon>Eukaryota</taxon>
        <taxon>Metazoa</taxon>
        <taxon>Ecdysozoa</taxon>
        <taxon>Arthropoda</taxon>
        <taxon>Hexapoda</taxon>
        <taxon>Insecta</taxon>
        <taxon>Pterygota</taxon>
        <taxon>Neoptera</taxon>
        <taxon>Paraneoptera</taxon>
        <taxon>Hemiptera</taxon>
        <taxon>Sternorrhyncha</taxon>
        <taxon>Psylloidea</taxon>
        <taxon>Psyllidae</taxon>
        <taxon>Psyllinae</taxon>
        <taxon>Cacopsylla</taxon>
    </lineage>
</organism>
<dbReference type="EMBL" id="HBUF01179897">
    <property type="protein sequence ID" value="CAG6655046.1"/>
    <property type="molecule type" value="Transcribed_RNA"/>
</dbReference>
<name>A0A8D8RU82_9HEMI</name>
<evidence type="ECO:0000313" key="3">
    <source>
        <dbReference type="EMBL" id="CAG6655046.1"/>
    </source>
</evidence>
<feature type="coiled-coil region" evidence="1">
    <location>
        <begin position="299"/>
        <end position="347"/>
    </location>
</feature>
<keyword evidence="1" id="KW-0175">Coiled coil</keyword>
<protein>
    <submittedName>
        <fullName evidence="3">Uncharacterized protein</fullName>
    </submittedName>
</protein>
<feature type="coiled-coil region" evidence="1">
    <location>
        <begin position="92"/>
        <end position="161"/>
    </location>
</feature>
<reference evidence="3" key="1">
    <citation type="submission" date="2021-05" db="EMBL/GenBank/DDBJ databases">
        <authorList>
            <person name="Alioto T."/>
            <person name="Alioto T."/>
            <person name="Gomez Garrido J."/>
        </authorList>
    </citation>
    <scope>NUCLEOTIDE SEQUENCE</scope>
</reference>
<feature type="compositionally biased region" description="Polar residues" evidence="2">
    <location>
        <begin position="595"/>
        <end position="608"/>
    </location>
</feature>
<feature type="region of interest" description="Disordered" evidence="2">
    <location>
        <begin position="595"/>
        <end position="622"/>
    </location>
</feature>
<feature type="compositionally biased region" description="Basic and acidic residues" evidence="2">
    <location>
        <begin position="609"/>
        <end position="618"/>
    </location>
</feature>
<feature type="coiled-coil region" evidence="1">
    <location>
        <begin position="197"/>
        <end position="245"/>
    </location>
</feature>
<dbReference type="AlphaFoldDB" id="A0A8D8RU82"/>
<feature type="coiled-coil region" evidence="1">
    <location>
        <begin position="376"/>
        <end position="439"/>
    </location>
</feature>
<feature type="coiled-coil region" evidence="1">
    <location>
        <begin position="486"/>
        <end position="526"/>
    </location>
</feature>
<evidence type="ECO:0000256" key="2">
    <source>
        <dbReference type="SAM" id="MobiDB-lite"/>
    </source>
</evidence>
<evidence type="ECO:0000256" key="1">
    <source>
        <dbReference type="SAM" id="Coils"/>
    </source>
</evidence>